<dbReference type="EMBL" id="OW659496">
    <property type="protein sequence ID" value="CAH2763348.1"/>
    <property type="molecule type" value="Genomic_DNA"/>
</dbReference>
<dbReference type="Proteomes" id="UP001154095">
    <property type="component" value="Chromosome"/>
</dbReference>
<dbReference type="Proteomes" id="UP001154111">
    <property type="component" value="Chromosome"/>
</dbReference>
<proteinExistence type="predicted"/>
<keyword evidence="3" id="KW-1185">Reference proteome</keyword>
<evidence type="ECO:0000313" key="2">
    <source>
        <dbReference type="EMBL" id="CAH2763390.1"/>
    </source>
</evidence>
<name>A0AAU9VKV1_9FIRM</name>
<gene>
    <name evidence="2" type="ORF">ERYAMS2_01701</name>
    <name evidence="1" type="ORF">ERYAMS_01406</name>
</gene>
<evidence type="ECO:0000313" key="3">
    <source>
        <dbReference type="Proteomes" id="UP001154095"/>
    </source>
</evidence>
<evidence type="ECO:0000313" key="4">
    <source>
        <dbReference type="Proteomes" id="UP001154111"/>
    </source>
</evidence>
<evidence type="ECO:0000313" key="1">
    <source>
        <dbReference type="EMBL" id="CAH2763348.1"/>
    </source>
</evidence>
<sequence>MTIKDYMNDHKEDLDLFTSALTKTHADAHPEVKAVRELYVKIQYKIDVDIKDIDYEFETLKRITNNYEIPNDVCGTYEKTYHLLKEANRLYNEGRTV</sequence>
<protein>
    <submittedName>
        <fullName evidence="2">Ric</fullName>
    </submittedName>
</protein>
<accession>A0AAU9VKV1</accession>
<dbReference type="AlphaFoldDB" id="A0AAU9VKV1"/>
<dbReference type="EMBL" id="OW659477">
    <property type="protein sequence ID" value="CAH2763390.1"/>
    <property type="molecule type" value="Genomic_DNA"/>
</dbReference>
<dbReference type="RefSeq" id="WP_254006779.1">
    <property type="nucleotide sequence ID" value="NZ_OW659477.1"/>
</dbReference>
<organism evidence="2 4">
    <name type="scientific">Erysipelothrix amsterdamensis</name>
    <dbReference type="NCBI Taxonomy" id="2929157"/>
    <lineage>
        <taxon>Bacteria</taxon>
        <taxon>Bacillati</taxon>
        <taxon>Bacillota</taxon>
        <taxon>Erysipelotrichia</taxon>
        <taxon>Erysipelotrichales</taxon>
        <taxon>Erysipelotrichaceae</taxon>
        <taxon>Erysipelothrix</taxon>
    </lineage>
</organism>
<reference evidence="2" key="1">
    <citation type="submission" date="2022-04" db="EMBL/GenBank/DDBJ databases">
        <authorList>
            <person name="Forde T."/>
        </authorList>
    </citation>
    <scope>NUCLEOTIDE SEQUENCE</scope>
    <source>
        <strain evidence="2">A18Y016a</strain>
        <strain evidence="1">A18Y020d</strain>
    </source>
</reference>